<dbReference type="EC" id="5.4.99.5" evidence="6"/>
<dbReference type="EMBL" id="JACCHU010000001">
    <property type="protein sequence ID" value="NYT52131.1"/>
    <property type="molecule type" value="Genomic_DNA"/>
</dbReference>
<dbReference type="InterPro" id="IPR045865">
    <property type="entry name" value="ACT-like_dom_sf"/>
</dbReference>
<evidence type="ECO:0000259" key="21">
    <source>
        <dbReference type="PROSITE" id="PS51171"/>
    </source>
</evidence>
<dbReference type="Proteomes" id="UP000525329">
    <property type="component" value="Unassembled WGS sequence"/>
</dbReference>
<dbReference type="FunFam" id="3.40.190.10:FF:000029">
    <property type="entry name" value="Chorismate mutase/Prephenate dehydratase"/>
    <property type="match status" value="1"/>
</dbReference>
<dbReference type="InterPro" id="IPR008242">
    <property type="entry name" value="Chor_mutase/pphenate_deHydtase"/>
</dbReference>
<comment type="pathway">
    <text evidence="4">Amino-acid biosynthesis; L-phenylalanine biosynthesis; phenylpyruvate from prephenate: step 1/1.</text>
</comment>
<evidence type="ECO:0000256" key="19">
    <source>
        <dbReference type="PIRSR" id="PIRSR001500-2"/>
    </source>
</evidence>
<dbReference type="PROSITE" id="PS51168">
    <property type="entry name" value="CHORISMATE_MUT_2"/>
    <property type="match status" value="1"/>
</dbReference>
<dbReference type="SUPFAM" id="SSF48600">
    <property type="entry name" value="Chorismate mutase II"/>
    <property type="match status" value="1"/>
</dbReference>
<dbReference type="InterPro" id="IPR036979">
    <property type="entry name" value="CM_dom_sf"/>
</dbReference>
<sequence length="366" mass="40495">MGKRTLSELRDEIDVLDKKIQLLIGNRAQLVAKVAQVKKASDDSSVFYRPEREAQVLRSIIKRNNSLLKDKDMAYIFRQIMSACLALEQPLNIAYLGPEGTFTQEAALKHFGHSVSTLDCVSIDEIFHQVEKGNAHYGVVPIENSSNGMIGATVDMLYSQNLKICGEVEIAIQHQLMSANQSQGIKVIYAHSQALNQCQRWLNNNYPNTELKSVASNALAACIVKDEVGAAAIASEVALDLYGLERIAKNIEDKSGNVTRFLILGKENISTSFENISTSFEGKTSLLVVIKHESGTLCDLLEPFKQQGINMIQLEKHPIPGVKWEYLFLIDIEGHKDNKKVKLALAEVASRVLKVDVLGSYPVAVL</sequence>
<keyword evidence="9" id="KW-0963">Cytoplasm</keyword>
<dbReference type="SUPFAM" id="SSF53850">
    <property type="entry name" value="Periplasmic binding protein-like II"/>
    <property type="match status" value="1"/>
</dbReference>
<evidence type="ECO:0000256" key="7">
    <source>
        <dbReference type="ARBA" id="ARBA00013147"/>
    </source>
</evidence>
<organism evidence="23 24">
    <name type="scientific">Candidatus Vesicomyosocius endoextente</name>
    <dbReference type="NCBI Taxonomy" id="2738853"/>
    <lineage>
        <taxon>Bacteria</taxon>
        <taxon>Pseudomonadati</taxon>
        <taxon>Pseudomonadota</taxon>
        <taxon>Gammaproteobacteria</taxon>
        <taxon>Candidatus Pseudothioglobaceae</taxon>
        <taxon>Candidatus Vesicomyidisocius</taxon>
    </lineage>
</organism>
<dbReference type="PROSITE" id="PS00857">
    <property type="entry name" value="PREPHENATE_DEHYDR_1"/>
    <property type="match status" value="1"/>
</dbReference>
<dbReference type="PROSITE" id="PS51171">
    <property type="entry name" value="PREPHENATE_DEHYDR_3"/>
    <property type="match status" value="1"/>
</dbReference>
<keyword evidence="13" id="KW-0413">Isomerase</keyword>
<comment type="catalytic activity">
    <reaction evidence="1">
        <text>chorismate = prephenate</text>
        <dbReference type="Rhea" id="RHEA:13897"/>
        <dbReference type="ChEBI" id="CHEBI:29748"/>
        <dbReference type="ChEBI" id="CHEBI:29934"/>
        <dbReference type="EC" id="5.4.99.5"/>
    </reaction>
</comment>
<evidence type="ECO:0000256" key="14">
    <source>
        <dbReference type="ARBA" id="ARBA00023239"/>
    </source>
</evidence>
<evidence type="ECO:0000256" key="3">
    <source>
        <dbReference type="ARBA" id="ARBA00004496"/>
    </source>
</evidence>
<dbReference type="UniPathway" id="UPA00121">
    <property type="reaction ID" value="UER00345"/>
</dbReference>
<dbReference type="Gene3D" id="3.40.190.10">
    <property type="entry name" value="Periplasmic binding protein-like II"/>
    <property type="match status" value="2"/>
</dbReference>
<evidence type="ECO:0000256" key="18">
    <source>
        <dbReference type="ARBA" id="ARBA00047848"/>
    </source>
</evidence>
<dbReference type="SMART" id="SM00830">
    <property type="entry name" value="CM_2"/>
    <property type="match status" value="1"/>
</dbReference>
<accession>A0A853GC64</accession>
<evidence type="ECO:0000256" key="17">
    <source>
        <dbReference type="ARBA" id="ARBA00031520"/>
    </source>
</evidence>
<comment type="caution">
    <text evidence="23">The sequence shown here is derived from an EMBL/GenBank/DDBJ whole genome shotgun (WGS) entry which is preliminary data.</text>
</comment>
<evidence type="ECO:0000259" key="22">
    <source>
        <dbReference type="PROSITE" id="PS51671"/>
    </source>
</evidence>
<dbReference type="PANTHER" id="PTHR21022">
    <property type="entry name" value="PREPHENATE DEHYDRATASE P PROTEIN"/>
    <property type="match status" value="1"/>
</dbReference>
<evidence type="ECO:0000256" key="10">
    <source>
        <dbReference type="ARBA" id="ARBA00022605"/>
    </source>
</evidence>
<dbReference type="PANTHER" id="PTHR21022:SF19">
    <property type="entry name" value="PREPHENATE DEHYDRATASE-RELATED"/>
    <property type="match status" value="1"/>
</dbReference>
<reference evidence="23 24" key="1">
    <citation type="submission" date="2020-05" db="EMBL/GenBank/DDBJ databases">
        <title>Horizontal transmission and recombination maintain forever young bacterial symbiont genomes.</title>
        <authorList>
            <person name="Russell S.L."/>
            <person name="Pepper-Tunick E."/>
            <person name="Svedberg J."/>
            <person name="Byrne A."/>
            <person name="Ruelas Castillo J."/>
            <person name="Vollmers C."/>
            <person name="Beinart R.A."/>
            <person name="Corbett-Detig R."/>
        </authorList>
    </citation>
    <scope>NUCLEOTIDE SEQUENCE [LARGE SCALE GENOMIC DNA]</scope>
    <source>
        <strain evidence="23">Monterey_2004</strain>
    </source>
</reference>
<evidence type="ECO:0000256" key="4">
    <source>
        <dbReference type="ARBA" id="ARBA00004741"/>
    </source>
</evidence>
<protein>
    <recommendedName>
        <fullName evidence="8">Bifunctional chorismate mutase/prephenate dehydratase</fullName>
        <ecNumber evidence="7">4.2.1.51</ecNumber>
        <ecNumber evidence="6">5.4.99.5</ecNumber>
    </recommendedName>
    <alternativeName>
        <fullName evidence="17">Chorismate mutase-prephenate dehydratase</fullName>
    </alternativeName>
    <alternativeName>
        <fullName evidence="16">p-protein</fullName>
    </alternativeName>
</protein>
<dbReference type="Gene3D" id="3.30.70.260">
    <property type="match status" value="1"/>
</dbReference>
<evidence type="ECO:0000256" key="13">
    <source>
        <dbReference type="ARBA" id="ARBA00023235"/>
    </source>
</evidence>
<dbReference type="InterPro" id="IPR010957">
    <property type="entry name" value="G/b/e-P-prot_chorismate_mutase"/>
</dbReference>
<evidence type="ECO:0000256" key="5">
    <source>
        <dbReference type="ARBA" id="ARBA00004817"/>
    </source>
</evidence>
<comment type="subcellular location">
    <subcellularLocation>
        <location evidence="3">Cytoplasm</location>
    </subcellularLocation>
</comment>
<comment type="catalytic activity">
    <reaction evidence="18">
        <text>prephenate + H(+) = 3-phenylpyruvate + CO2 + H2O</text>
        <dbReference type="Rhea" id="RHEA:21648"/>
        <dbReference type="ChEBI" id="CHEBI:15377"/>
        <dbReference type="ChEBI" id="CHEBI:15378"/>
        <dbReference type="ChEBI" id="CHEBI:16526"/>
        <dbReference type="ChEBI" id="CHEBI:18005"/>
        <dbReference type="ChEBI" id="CHEBI:29934"/>
        <dbReference type="EC" id="4.2.1.51"/>
    </reaction>
</comment>
<dbReference type="Pfam" id="PF00800">
    <property type="entry name" value="PDT"/>
    <property type="match status" value="1"/>
</dbReference>
<name>A0A853GC64_9GAMM</name>
<dbReference type="GO" id="GO:0046417">
    <property type="term" value="P:chorismate metabolic process"/>
    <property type="evidence" value="ECO:0007669"/>
    <property type="project" value="InterPro"/>
</dbReference>
<keyword evidence="12" id="KW-0584">Phenylalanine biosynthesis</keyword>
<gene>
    <name evidence="23" type="primary">pheA</name>
    <name evidence="23" type="ORF">H0A74_00875</name>
</gene>
<keyword evidence="15" id="KW-0511">Multifunctional enzyme</keyword>
<evidence type="ECO:0000256" key="12">
    <source>
        <dbReference type="ARBA" id="ARBA00023222"/>
    </source>
</evidence>
<keyword evidence="11" id="KW-0057">Aromatic amino acid biosynthesis</keyword>
<feature type="domain" description="Chorismate mutase" evidence="20">
    <location>
        <begin position="1"/>
        <end position="92"/>
    </location>
</feature>
<dbReference type="InterPro" id="IPR001086">
    <property type="entry name" value="Preph_deHydtase"/>
</dbReference>
<evidence type="ECO:0000256" key="2">
    <source>
        <dbReference type="ARBA" id="ARBA00002364"/>
    </source>
</evidence>
<evidence type="ECO:0000256" key="8">
    <source>
        <dbReference type="ARBA" id="ARBA00014401"/>
    </source>
</evidence>
<keyword evidence="14 23" id="KW-0456">Lyase</keyword>
<proteinExistence type="predicted"/>
<dbReference type="CDD" id="cd04905">
    <property type="entry name" value="ACT_CM-PDT"/>
    <property type="match status" value="1"/>
</dbReference>
<dbReference type="GO" id="GO:0004106">
    <property type="term" value="F:chorismate mutase activity"/>
    <property type="evidence" value="ECO:0007669"/>
    <property type="project" value="UniProtKB-EC"/>
</dbReference>
<evidence type="ECO:0000313" key="23">
    <source>
        <dbReference type="EMBL" id="NYT52131.1"/>
    </source>
</evidence>
<dbReference type="SUPFAM" id="SSF55021">
    <property type="entry name" value="ACT-like"/>
    <property type="match status" value="1"/>
</dbReference>
<dbReference type="Pfam" id="PF01817">
    <property type="entry name" value="CM_2"/>
    <property type="match status" value="1"/>
</dbReference>
<dbReference type="UniPathway" id="UPA00120">
    <property type="reaction ID" value="UER00203"/>
</dbReference>
<feature type="site" description="Essential for prephenate dehydratase activity" evidence="19">
    <location>
        <position position="259"/>
    </location>
</feature>
<dbReference type="EC" id="4.2.1.51" evidence="7"/>
<feature type="domain" description="Prephenate dehydratase" evidence="21">
    <location>
        <begin position="92"/>
        <end position="266"/>
    </location>
</feature>
<dbReference type="NCBIfam" id="NF008865">
    <property type="entry name" value="PRK11898.1"/>
    <property type="match status" value="1"/>
</dbReference>
<evidence type="ECO:0000259" key="20">
    <source>
        <dbReference type="PROSITE" id="PS51168"/>
    </source>
</evidence>
<feature type="domain" description="ACT" evidence="22">
    <location>
        <begin position="285"/>
        <end position="362"/>
    </location>
</feature>
<dbReference type="GO" id="GO:0009094">
    <property type="term" value="P:L-phenylalanine biosynthetic process"/>
    <property type="evidence" value="ECO:0007669"/>
    <property type="project" value="UniProtKB-UniPathway"/>
</dbReference>
<evidence type="ECO:0000256" key="9">
    <source>
        <dbReference type="ARBA" id="ARBA00022490"/>
    </source>
</evidence>
<dbReference type="PROSITE" id="PS51671">
    <property type="entry name" value="ACT"/>
    <property type="match status" value="1"/>
</dbReference>
<dbReference type="NCBIfam" id="TIGR01807">
    <property type="entry name" value="CM_P2"/>
    <property type="match status" value="1"/>
</dbReference>
<dbReference type="InterPro" id="IPR002912">
    <property type="entry name" value="ACT_dom"/>
</dbReference>
<evidence type="ECO:0000256" key="1">
    <source>
        <dbReference type="ARBA" id="ARBA00000824"/>
    </source>
</evidence>
<dbReference type="GO" id="GO:0004664">
    <property type="term" value="F:prephenate dehydratase activity"/>
    <property type="evidence" value="ECO:0007669"/>
    <property type="project" value="UniProtKB-EC"/>
</dbReference>
<comment type="function">
    <text evidence="2">Catalyzes the Claisen rearrangement of chorismate to prephenate and the decarboxylation/dehydration of prephenate to phenylpyruvate.</text>
</comment>
<dbReference type="InterPro" id="IPR018528">
    <property type="entry name" value="Preph_deHydtase_CS"/>
</dbReference>
<dbReference type="PIRSF" id="PIRSF001500">
    <property type="entry name" value="Chor_mut_pdt_Ppr"/>
    <property type="match status" value="1"/>
</dbReference>
<evidence type="ECO:0000256" key="16">
    <source>
        <dbReference type="ARBA" id="ARBA00031175"/>
    </source>
</evidence>
<dbReference type="AlphaFoldDB" id="A0A853GC64"/>
<evidence type="ECO:0000256" key="6">
    <source>
        <dbReference type="ARBA" id="ARBA00012404"/>
    </source>
</evidence>
<dbReference type="InterPro" id="IPR036263">
    <property type="entry name" value="Chorismate_II_sf"/>
</dbReference>
<dbReference type="CDD" id="cd13630">
    <property type="entry name" value="PBP2_PDT_1"/>
    <property type="match status" value="1"/>
</dbReference>
<dbReference type="GO" id="GO:0005737">
    <property type="term" value="C:cytoplasm"/>
    <property type="evidence" value="ECO:0007669"/>
    <property type="project" value="UniProtKB-SubCell"/>
</dbReference>
<dbReference type="InterPro" id="IPR002701">
    <property type="entry name" value="CM_II_prokaryot"/>
</dbReference>
<evidence type="ECO:0000313" key="24">
    <source>
        <dbReference type="Proteomes" id="UP000525329"/>
    </source>
</evidence>
<dbReference type="Gene3D" id="1.20.59.10">
    <property type="entry name" value="Chorismate mutase"/>
    <property type="match status" value="1"/>
</dbReference>
<keyword evidence="10" id="KW-0028">Amino-acid biosynthesis</keyword>
<comment type="pathway">
    <text evidence="5">Metabolic intermediate biosynthesis; prephenate biosynthesis; prephenate from chorismate: step 1/1.</text>
</comment>
<evidence type="ECO:0000256" key="11">
    <source>
        <dbReference type="ARBA" id="ARBA00023141"/>
    </source>
</evidence>
<evidence type="ECO:0000256" key="15">
    <source>
        <dbReference type="ARBA" id="ARBA00023268"/>
    </source>
</evidence>